<organism evidence="2 3">
    <name type="scientific">Huiozyma naganishii (strain ATCC MYA-139 / BCRC 22969 / CBS 8797 / KCTC 17520 / NBRC 10181 / NCYC 3082 / Yp74L-3)</name>
    <name type="common">Yeast</name>
    <name type="synonym">Kazachstania naganishii</name>
    <dbReference type="NCBI Taxonomy" id="1071383"/>
    <lineage>
        <taxon>Eukaryota</taxon>
        <taxon>Fungi</taxon>
        <taxon>Dikarya</taxon>
        <taxon>Ascomycota</taxon>
        <taxon>Saccharomycotina</taxon>
        <taxon>Saccharomycetes</taxon>
        <taxon>Saccharomycetales</taxon>
        <taxon>Saccharomycetaceae</taxon>
        <taxon>Huiozyma</taxon>
    </lineage>
</organism>
<reference evidence="3" key="2">
    <citation type="submission" date="2012-08" db="EMBL/GenBank/DDBJ databases">
        <title>Genome sequence of Kazachstania naganishii.</title>
        <authorList>
            <person name="Gordon J.L."/>
            <person name="Armisen D."/>
            <person name="Proux-Wera E."/>
            <person name="OhEigeartaigh S.S."/>
            <person name="Byrne K.P."/>
            <person name="Wolfe K.H."/>
        </authorList>
    </citation>
    <scope>NUCLEOTIDE SEQUENCE [LARGE SCALE GENOMIC DNA]</scope>
    <source>
        <strain evidence="3">ATCC MYA-139 / BCRC 22969 / CBS 8797 / CCRC 22969 / KCTC 17520 / NBRC 10181 / NCYC 3082</strain>
    </source>
</reference>
<dbReference type="KEGG" id="kng:KNAG_0G01970"/>
<protein>
    <submittedName>
        <fullName evidence="2">Uncharacterized protein</fullName>
    </submittedName>
</protein>
<keyword evidence="3" id="KW-1185">Reference proteome</keyword>
<gene>
    <name evidence="2" type="primary">KNAG0G01970</name>
    <name evidence="2" type="ordered locus">KNAG_0G01970</name>
</gene>
<dbReference type="RefSeq" id="XP_022465500.1">
    <property type="nucleotide sequence ID" value="XM_022609067.1"/>
</dbReference>
<dbReference type="GeneID" id="34526978"/>
<feature type="region of interest" description="Disordered" evidence="1">
    <location>
        <begin position="1"/>
        <end position="40"/>
    </location>
</feature>
<evidence type="ECO:0000256" key="1">
    <source>
        <dbReference type="SAM" id="MobiDB-lite"/>
    </source>
</evidence>
<dbReference type="EMBL" id="HE978320">
    <property type="protein sequence ID" value="CCK71254.1"/>
    <property type="molecule type" value="Genomic_DNA"/>
</dbReference>
<accession>J7S7Z0</accession>
<evidence type="ECO:0000313" key="2">
    <source>
        <dbReference type="EMBL" id="CCK71254.1"/>
    </source>
</evidence>
<proteinExistence type="predicted"/>
<reference evidence="2 3" key="1">
    <citation type="journal article" date="2011" name="Proc. Natl. Acad. Sci. U.S.A.">
        <title>Evolutionary erosion of yeast sex chromosomes by mating-type switching accidents.</title>
        <authorList>
            <person name="Gordon J.L."/>
            <person name="Armisen D."/>
            <person name="Proux-Wera E."/>
            <person name="Oheigeartaigh S.S."/>
            <person name="Byrne K.P."/>
            <person name="Wolfe K.H."/>
        </authorList>
    </citation>
    <scope>NUCLEOTIDE SEQUENCE [LARGE SCALE GENOMIC DNA]</scope>
    <source>
        <strain evidence="3">ATCC MYA-139 / BCRC 22969 / CBS 8797 / CCRC 22969 / KCTC 17520 / NBRC 10181 / NCYC 3082</strain>
    </source>
</reference>
<sequence>MKSINVNSNGNAPLRAPSAALKSTRRARYRPQQPPSNKRYQENYELNVLAARMKLFKDLTPPVSESSQPEAIGQNRDTDIGRLGKVNTQYIPASPAVRSDLETNSINFSVLLRTVPINNDCTPLVHMNNYEYRFDDNGVHDDMLLRETGRKCNVFPEEMEYNELHSVISKWDWLKYHLFGIDKFDFFELHERRKQFYACPWNYSRIPLRMRDESEC</sequence>
<dbReference type="Proteomes" id="UP000006310">
    <property type="component" value="Chromosome 7"/>
</dbReference>
<evidence type="ECO:0000313" key="3">
    <source>
        <dbReference type="Proteomes" id="UP000006310"/>
    </source>
</evidence>
<feature type="compositionally biased region" description="Polar residues" evidence="1">
    <location>
        <begin position="1"/>
        <end position="11"/>
    </location>
</feature>
<dbReference type="AlphaFoldDB" id="J7S7Z0"/>
<name>J7S7Z0_HUIN7</name>
<dbReference type="HOGENOM" id="CLU_1277786_0_0_1"/>